<name>A0ABX8R6U8_9ACTN</name>
<protein>
    <recommendedName>
        <fullName evidence="1">Allene oxide cyclase barrel-like domain-containing protein</fullName>
    </recommendedName>
</protein>
<accession>A0ABX8R6U8</accession>
<dbReference type="Proteomes" id="UP001049518">
    <property type="component" value="Chromosome"/>
</dbReference>
<dbReference type="InterPro" id="IPR041013">
    <property type="entry name" value="AOC-like"/>
</dbReference>
<evidence type="ECO:0000313" key="3">
    <source>
        <dbReference type="Proteomes" id="UP001049518"/>
    </source>
</evidence>
<dbReference type="EMBL" id="CP059572">
    <property type="protein sequence ID" value="QXJ25672.1"/>
    <property type="molecule type" value="Genomic_DNA"/>
</dbReference>
<reference evidence="2" key="1">
    <citation type="submission" date="2020-07" db="EMBL/GenBank/DDBJ databases">
        <authorList>
            <person name="Tarantini F.S."/>
            <person name="Hong K.W."/>
            <person name="Chan K.G."/>
        </authorList>
    </citation>
    <scope>NUCLEOTIDE SEQUENCE</scope>
    <source>
        <strain evidence="2">32-07</strain>
    </source>
</reference>
<evidence type="ECO:0000259" key="1">
    <source>
        <dbReference type="Pfam" id="PF18678"/>
    </source>
</evidence>
<proteinExistence type="predicted"/>
<evidence type="ECO:0000313" key="2">
    <source>
        <dbReference type="EMBL" id="QXJ25672.1"/>
    </source>
</evidence>
<gene>
    <name evidence="2" type="ORF">AGRA3207_007198</name>
</gene>
<dbReference type="InterPro" id="IPR044859">
    <property type="entry name" value="Allene_oxi_cyc_Dirigent"/>
</dbReference>
<feature type="domain" description="Allene oxide cyclase barrel-like" evidence="1">
    <location>
        <begin position="4"/>
        <end position="60"/>
    </location>
</feature>
<dbReference type="Pfam" id="PF18678">
    <property type="entry name" value="AOC_like"/>
    <property type="match status" value="1"/>
</dbReference>
<dbReference type="Gene3D" id="2.40.480.10">
    <property type="entry name" value="Allene oxide cyclase-like"/>
    <property type="match status" value="1"/>
</dbReference>
<organism evidence="2 3">
    <name type="scientific">Actinomadura graeca</name>
    <dbReference type="NCBI Taxonomy" id="2750812"/>
    <lineage>
        <taxon>Bacteria</taxon>
        <taxon>Bacillati</taxon>
        <taxon>Actinomycetota</taxon>
        <taxon>Actinomycetes</taxon>
        <taxon>Streptosporangiales</taxon>
        <taxon>Thermomonosporaceae</taxon>
        <taxon>Actinomadura</taxon>
    </lineage>
</organism>
<sequence>MISLRLPRGALTVQSLWVRGADPLTMAITGGTGAYRNARGELVATDIQTPHEAYRLRILLG</sequence>
<keyword evidence="3" id="KW-1185">Reference proteome</keyword>